<dbReference type="InterPro" id="IPR011050">
    <property type="entry name" value="Pectin_lyase_fold/virulence"/>
</dbReference>
<evidence type="ECO:0000256" key="11">
    <source>
        <dbReference type="SAM" id="SignalP"/>
    </source>
</evidence>
<gene>
    <name evidence="13" type="ORF">A8709_13740</name>
</gene>
<dbReference type="Pfam" id="PF00295">
    <property type="entry name" value="Glyco_hydro_28"/>
    <property type="match status" value="1"/>
</dbReference>
<evidence type="ECO:0000256" key="3">
    <source>
        <dbReference type="ARBA" id="ARBA00022801"/>
    </source>
</evidence>
<feature type="domain" description="Ricin B lectin" evidence="12">
    <location>
        <begin position="530"/>
        <end position="665"/>
    </location>
</feature>
<evidence type="ECO:0000256" key="6">
    <source>
        <dbReference type="ARBA" id="ARBA00023295"/>
    </source>
</evidence>
<dbReference type="STRING" id="512399.A8709_13740"/>
<protein>
    <recommendedName>
        <fullName evidence="12">Ricin B lectin domain-containing protein</fullName>
    </recommendedName>
</protein>
<dbReference type="OrthoDB" id="9795222at2"/>
<dbReference type="PANTHER" id="PTHR31736:SF9">
    <property type="entry name" value="ENDO-XYLOGALACTURONAN HYDROLASE A-RELATED"/>
    <property type="match status" value="1"/>
</dbReference>
<keyword evidence="5" id="KW-0119">Carbohydrate metabolism</keyword>
<evidence type="ECO:0000313" key="14">
    <source>
        <dbReference type="Proteomes" id="UP000093309"/>
    </source>
</evidence>
<dbReference type="EMBL" id="LYPC01000014">
    <property type="protein sequence ID" value="OCT15163.1"/>
    <property type="molecule type" value="Genomic_DNA"/>
</dbReference>
<name>A0A1C1A3N2_9BACL</name>
<dbReference type="Proteomes" id="UP000093309">
    <property type="component" value="Unassembled WGS sequence"/>
</dbReference>
<evidence type="ECO:0000313" key="13">
    <source>
        <dbReference type="EMBL" id="OCT15163.1"/>
    </source>
</evidence>
<keyword evidence="7" id="KW-0624">Polysaccharide degradation</keyword>
<keyword evidence="2" id="KW-0677">Repeat</keyword>
<dbReference type="AlphaFoldDB" id="A0A1C1A3N2"/>
<dbReference type="GO" id="GO:0004650">
    <property type="term" value="F:polygalacturonase activity"/>
    <property type="evidence" value="ECO:0007669"/>
    <property type="project" value="InterPro"/>
</dbReference>
<evidence type="ECO:0000256" key="1">
    <source>
        <dbReference type="ARBA" id="ARBA00008834"/>
    </source>
</evidence>
<dbReference type="InterPro" id="IPR035992">
    <property type="entry name" value="Ricin_B-like_lectins"/>
</dbReference>
<reference evidence="14" key="1">
    <citation type="submission" date="2016-05" db="EMBL/GenBank/DDBJ databases">
        <title>Paenibacillus oryzae. sp. nov., isolated from the rice root.</title>
        <authorList>
            <person name="Zhang J."/>
            <person name="Zhang X."/>
        </authorList>
    </citation>
    <scope>NUCLEOTIDE SEQUENCE [LARGE SCALE GENOMIC DNA]</scope>
    <source>
        <strain evidence="14">KCTC13222</strain>
    </source>
</reference>
<dbReference type="Pfam" id="PF14200">
    <property type="entry name" value="RicinB_lectin_2"/>
    <property type="match status" value="1"/>
</dbReference>
<keyword evidence="4" id="KW-0325">Glycoprotein</keyword>
<keyword evidence="11" id="KW-0732">Signal</keyword>
<evidence type="ECO:0000256" key="5">
    <source>
        <dbReference type="ARBA" id="ARBA00023277"/>
    </source>
</evidence>
<dbReference type="GO" id="GO:0000272">
    <property type="term" value="P:polysaccharide catabolic process"/>
    <property type="evidence" value="ECO:0007669"/>
    <property type="project" value="UniProtKB-KW"/>
</dbReference>
<feature type="signal peptide" evidence="11">
    <location>
        <begin position="1"/>
        <end position="38"/>
    </location>
</feature>
<dbReference type="InterPro" id="IPR000743">
    <property type="entry name" value="Glyco_hydro_28"/>
</dbReference>
<feature type="compositionally biased region" description="Polar residues" evidence="10">
    <location>
        <begin position="639"/>
        <end position="655"/>
    </location>
</feature>
<evidence type="ECO:0000256" key="10">
    <source>
        <dbReference type="SAM" id="MobiDB-lite"/>
    </source>
</evidence>
<dbReference type="PANTHER" id="PTHR31736">
    <property type="match status" value="1"/>
</dbReference>
<keyword evidence="3 9" id="KW-0378">Hydrolase</keyword>
<feature type="chain" id="PRO_5008649904" description="Ricin B lectin domain-containing protein" evidence="11">
    <location>
        <begin position="39"/>
        <end position="667"/>
    </location>
</feature>
<keyword evidence="14" id="KW-1185">Reference proteome</keyword>
<keyword evidence="6 9" id="KW-0326">Glycosidase</keyword>
<evidence type="ECO:0000256" key="7">
    <source>
        <dbReference type="ARBA" id="ARBA00023326"/>
    </source>
</evidence>
<dbReference type="Gene3D" id="2.80.10.50">
    <property type="match status" value="3"/>
</dbReference>
<dbReference type="RefSeq" id="WP_065852073.1">
    <property type="nucleotide sequence ID" value="NZ_LYPC01000014.1"/>
</dbReference>
<proteinExistence type="inferred from homology"/>
<evidence type="ECO:0000256" key="8">
    <source>
        <dbReference type="ARBA" id="ARBA00037278"/>
    </source>
</evidence>
<organism evidence="13 14">
    <name type="scientific">Paenibacillus pectinilyticus</name>
    <dbReference type="NCBI Taxonomy" id="512399"/>
    <lineage>
        <taxon>Bacteria</taxon>
        <taxon>Bacillati</taxon>
        <taxon>Bacillota</taxon>
        <taxon>Bacilli</taxon>
        <taxon>Bacillales</taxon>
        <taxon>Paenibacillaceae</taxon>
        <taxon>Paenibacillus</taxon>
    </lineage>
</organism>
<feature type="region of interest" description="Disordered" evidence="10">
    <location>
        <begin position="635"/>
        <end position="655"/>
    </location>
</feature>
<evidence type="ECO:0000259" key="12">
    <source>
        <dbReference type="SMART" id="SM00458"/>
    </source>
</evidence>
<comment type="caution">
    <text evidence="13">The sequence shown here is derived from an EMBL/GenBank/DDBJ whole genome shotgun (WGS) entry which is preliminary data.</text>
</comment>
<dbReference type="InterPro" id="IPR000772">
    <property type="entry name" value="Ricin_B_lectin"/>
</dbReference>
<comment type="similarity">
    <text evidence="1 9">Belongs to the glycosyl hydrolase 28 family.</text>
</comment>
<sequence length="667" mass="71999">MQLRKIKDLRMGTLLAKMLVAAALMFSFSIHMAQPAYAATVVTYPTPSYFATSTAYTLQVDSTTVKVVKHFDYSFAQLSYNGTATFKVTAKDNITSYNISPHSYGITASVSGKDLTFTLPQAGSRYLVIQINNLENLVIMADPLETDAPVPNGDSVKNLMDYSGVDNTGGSLMTSKIQQAINDANARSGGGTVYVPAGIYKFSQIELKSNVTLYLAAGATLRGSTTLSDYDFTDSSFKQANIRIVGASNVAIKGRGMIDSNGTSLTTGDSGPNRENIIRSYKDSSGTKPSGLTFEGITLRDGTTWNMNIEESMNVTIKNVKILNNVHWIHGDGFDLVNTSHAVVDQCFAYTGDDVFDAKSSTEEPMTDVTYSNSVAYTESAGTKAGVAGNASLTDLWFINIDVILGYRGISLSHDEGNGVWDDIHFIDIRTEKIFNNGTSGQYRTAPLLIWTAKYKTEVGPISNVELTRITYENLGNFHSFIQGYDSSSKVSNVKITNLKMNGSMITDPSTGLIDMGANTSNITFNTAATNYMISNANSGKTVEVFGGGTSDGTKIVQWNYHAGTNQRWELIDAGGGYYKIKNVKSGKLLEVTGGSTANGALVEQWTDNGGTNQQWQIVDVGNGYSKLINRKSGKALDSSGSTADGAQLTQWTDNGGDNQKFRLFAQ</sequence>
<accession>A0A1C1A3N2</accession>
<dbReference type="SUPFAM" id="SSF50370">
    <property type="entry name" value="Ricin B-like lectins"/>
    <property type="match status" value="1"/>
</dbReference>
<evidence type="ECO:0000256" key="2">
    <source>
        <dbReference type="ARBA" id="ARBA00022737"/>
    </source>
</evidence>
<dbReference type="SMART" id="SM00458">
    <property type="entry name" value="RICIN"/>
    <property type="match status" value="1"/>
</dbReference>
<evidence type="ECO:0000256" key="9">
    <source>
        <dbReference type="RuleBase" id="RU361169"/>
    </source>
</evidence>
<evidence type="ECO:0000256" key="4">
    <source>
        <dbReference type="ARBA" id="ARBA00023180"/>
    </source>
</evidence>
<dbReference type="SUPFAM" id="SSF51126">
    <property type="entry name" value="Pectin lyase-like"/>
    <property type="match status" value="1"/>
</dbReference>
<comment type="function">
    <text evidence="8">Pectinolytic enzyme involved in the degradation of xylogalacturonan (xga), a galacturonan backbone heavily substituted with xylose, and which is one important component of the hairy regions of pectin. Activity requires a galacturonic acid backbone substituted with xylose.</text>
</comment>
<dbReference type="PROSITE" id="PS50231">
    <property type="entry name" value="RICIN_B_LECTIN"/>
    <property type="match status" value="1"/>
</dbReference>
<dbReference type="InterPro" id="IPR012334">
    <property type="entry name" value="Pectin_lyas_fold"/>
</dbReference>
<dbReference type="Gene3D" id="2.160.20.10">
    <property type="entry name" value="Single-stranded right-handed beta-helix, Pectin lyase-like"/>
    <property type="match status" value="1"/>
</dbReference>